<keyword evidence="1" id="KW-0472">Membrane</keyword>
<organism evidence="2 3">
    <name type="scientific">Kangsaoukella pontilimi</name>
    <dbReference type="NCBI Taxonomy" id="2691042"/>
    <lineage>
        <taxon>Bacteria</taxon>
        <taxon>Pseudomonadati</taxon>
        <taxon>Pseudomonadota</taxon>
        <taxon>Alphaproteobacteria</taxon>
        <taxon>Rhodobacterales</taxon>
        <taxon>Paracoccaceae</taxon>
        <taxon>Kangsaoukella</taxon>
    </lineage>
</organism>
<dbReference type="AlphaFoldDB" id="A0A7C9MD95"/>
<name>A0A7C9MD95_9RHOB</name>
<keyword evidence="1" id="KW-0812">Transmembrane</keyword>
<reference evidence="2 3" key="1">
    <citation type="submission" date="2019-12" db="EMBL/GenBank/DDBJ databases">
        <authorList>
            <person name="Lee S.D."/>
        </authorList>
    </citation>
    <scope>NUCLEOTIDE SEQUENCE [LARGE SCALE GENOMIC DNA]</scope>
    <source>
        <strain evidence="2 3">GH1-50</strain>
    </source>
</reference>
<sequence>MTDDKRDDPGLDLLFQTARQAPAAVPDGLWNRIAADIDGLPSATPTASRPAPRRRLFEWLTAAGSLTAATAVGVVIGLNSGTGLPAGLSFVDTESYDLSAFIAGADPSVFYLGEDSE</sequence>
<gene>
    <name evidence="2" type="ORF">GQ651_00510</name>
</gene>
<comment type="caution">
    <text evidence="2">The sequence shown here is derived from an EMBL/GenBank/DDBJ whole genome shotgun (WGS) entry which is preliminary data.</text>
</comment>
<evidence type="ECO:0000313" key="3">
    <source>
        <dbReference type="Proteomes" id="UP000480350"/>
    </source>
</evidence>
<accession>A0A7C9MD95</accession>
<dbReference type="EMBL" id="WUPT01000001">
    <property type="protein sequence ID" value="MXQ06316.1"/>
    <property type="molecule type" value="Genomic_DNA"/>
</dbReference>
<proteinExistence type="predicted"/>
<keyword evidence="3" id="KW-1185">Reference proteome</keyword>
<feature type="transmembrane region" description="Helical" evidence="1">
    <location>
        <begin position="56"/>
        <end position="78"/>
    </location>
</feature>
<dbReference type="RefSeq" id="WP_160762265.1">
    <property type="nucleotide sequence ID" value="NZ_WUPT01000001.1"/>
</dbReference>
<evidence type="ECO:0000313" key="2">
    <source>
        <dbReference type="EMBL" id="MXQ06316.1"/>
    </source>
</evidence>
<protein>
    <submittedName>
        <fullName evidence="2">Uncharacterized protein</fullName>
    </submittedName>
</protein>
<reference evidence="2 3" key="2">
    <citation type="submission" date="2020-03" db="EMBL/GenBank/DDBJ databases">
        <title>Kangsaoukella pontilimi gen. nov., sp. nov., a new member of the family Rhodobacteraceae isolated from a tidal mudflat.</title>
        <authorList>
            <person name="Kim I.S."/>
        </authorList>
    </citation>
    <scope>NUCLEOTIDE SEQUENCE [LARGE SCALE GENOMIC DNA]</scope>
    <source>
        <strain evidence="2 3">GH1-50</strain>
    </source>
</reference>
<keyword evidence="1" id="KW-1133">Transmembrane helix</keyword>
<dbReference type="Proteomes" id="UP000480350">
    <property type="component" value="Unassembled WGS sequence"/>
</dbReference>
<evidence type="ECO:0000256" key="1">
    <source>
        <dbReference type="SAM" id="Phobius"/>
    </source>
</evidence>